<proteinExistence type="predicted"/>
<evidence type="ECO:0000313" key="1">
    <source>
        <dbReference type="EMBL" id="HCY80741.1"/>
    </source>
</evidence>
<evidence type="ECO:0000313" key="2">
    <source>
        <dbReference type="Proteomes" id="UP000263268"/>
    </source>
</evidence>
<dbReference type="EMBL" id="DPRK01000059">
    <property type="protein sequence ID" value="HCY80741.1"/>
    <property type="molecule type" value="Genomic_DNA"/>
</dbReference>
<protein>
    <recommendedName>
        <fullName evidence="3">Peptidase M6-like domain-containing protein</fullName>
    </recommendedName>
</protein>
<gene>
    <name evidence="1" type="ORF">DHV22_03620</name>
</gene>
<accession>A0A3D6BNB3</accession>
<dbReference type="Proteomes" id="UP000263268">
    <property type="component" value="Unassembled WGS sequence"/>
</dbReference>
<dbReference type="Gene3D" id="2.60.120.260">
    <property type="entry name" value="Galactose-binding domain-like"/>
    <property type="match status" value="1"/>
</dbReference>
<reference evidence="1 2" key="1">
    <citation type="journal article" date="2018" name="Nat. Biotechnol.">
        <title>A standardized bacterial taxonomy based on genome phylogeny substantially revises the tree of life.</title>
        <authorList>
            <person name="Parks D.H."/>
            <person name="Chuvochina M."/>
            <person name="Waite D.W."/>
            <person name="Rinke C."/>
            <person name="Skarshewski A."/>
            <person name="Chaumeil P.A."/>
            <person name="Hugenholtz P."/>
        </authorList>
    </citation>
    <scope>NUCLEOTIDE SEQUENCE [LARGE SCALE GENOMIC DNA]</scope>
    <source>
        <strain evidence="1">UBA10227</strain>
    </source>
</reference>
<evidence type="ECO:0008006" key="3">
    <source>
        <dbReference type="Google" id="ProtNLM"/>
    </source>
</evidence>
<sequence length="114" mass="12984">MGGWSISSIDSNNGWFNRGTSSPHNSGNTGRYIYSRQYGWWNEYNNNTSIIATSPTIDLNGYTNITLNLDIWYRTEADWDGMKIEYSLNNGSTWNDLGSVANSNWYNDTDVDAF</sequence>
<feature type="non-terminal residue" evidence="1">
    <location>
        <position position="114"/>
    </location>
</feature>
<organism evidence="1 2">
    <name type="scientific">Xanthomarina gelatinilytica</name>
    <dbReference type="NCBI Taxonomy" id="1137281"/>
    <lineage>
        <taxon>Bacteria</taxon>
        <taxon>Pseudomonadati</taxon>
        <taxon>Bacteroidota</taxon>
        <taxon>Flavobacteriia</taxon>
        <taxon>Flavobacteriales</taxon>
        <taxon>Flavobacteriaceae</taxon>
        <taxon>Xanthomarina</taxon>
    </lineage>
</organism>
<name>A0A3D6BNB3_9FLAO</name>
<comment type="caution">
    <text evidence="1">The sequence shown here is derived from an EMBL/GenBank/DDBJ whole genome shotgun (WGS) entry which is preliminary data.</text>
</comment>
<dbReference type="AlphaFoldDB" id="A0A3D6BNB3"/>